<dbReference type="EMBL" id="JASGXD010000023">
    <property type="protein sequence ID" value="KAK5999562.1"/>
    <property type="molecule type" value="Genomic_DNA"/>
</dbReference>
<feature type="region of interest" description="Disordered" evidence="1">
    <location>
        <begin position="77"/>
        <end position="227"/>
    </location>
</feature>
<organism evidence="2 3">
    <name type="scientific">Aureobasidium pullulans</name>
    <name type="common">Black yeast</name>
    <name type="synonym">Pullularia pullulans</name>
    <dbReference type="NCBI Taxonomy" id="5580"/>
    <lineage>
        <taxon>Eukaryota</taxon>
        <taxon>Fungi</taxon>
        <taxon>Dikarya</taxon>
        <taxon>Ascomycota</taxon>
        <taxon>Pezizomycotina</taxon>
        <taxon>Dothideomycetes</taxon>
        <taxon>Dothideomycetidae</taxon>
        <taxon>Dothideales</taxon>
        <taxon>Saccotheciaceae</taxon>
        <taxon>Aureobasidium</taxon>
    </lineage>
</organism>
<comment type="caution">
    <text evidence="2">The sequence shown here is derived from an EMBL/GenBank/DDBJ whole genome shotgun (WGS) entry which is preliminary data.</text>
</comment>
<evidence type="ECO:0000313" key="2">
    <source>
        <dbReference type="EMBL" id="KAK5999562.1"/>
    </source>
</evidence>
<proteinExistence type="predicted"/>
<gene>
    <name evidence="2" type="ORF">QM012_005415</name>
</gene>
<protein>
    <submittedName>
        <fullName evidence="2">Uncharacterized protein</fullName>
    </submittedName>
</protein>
<reference evidence="2 3" key="1">
    <citation type="submission" date="2023-11" db="EMBL/GenBank/DDBJ databases">
        <title>Draft genome sequence and annotation of the polyextremotolerant black yeast-like fungus Aureobasidium pullulans NRRL 62042.</title>
        <authorList>
            <person name="Dielentheis-Frenken M.R.E."/>
            <person name="Wibberg D."/>
            <person name="Blank L.M."/>
            <person name="Tiso T."/>
        </authorList>
    </citation>
    <scope>NUCLEOTIDE SEQUENCE [LARGE SCALE GENOMIC DNA]</scope>
    <source>
        <strain evidence="2 3">NRRL 62042</strain>
    </source>
</reference>
<evidence type="ECO:0000313" key="3">
    <source>
        <dbReference type="Proteomes" id="UP001341245"/>
    </source>
</evidence>
<dbReference type="Proteomes" id="UP001341245">
    <property type="component" value="Unassembled WGS sequence"/>
</dbReference>
<keyword evidence="3" id="KW-1185">Reference proteome</keyword>
<sequence length="227" mass="23641">MGEGSKNCPAAVNSGSDAINLARPVRSGRNCSLTKSRYSFTINDSGGETVADALAHLLPAAEICSSGATNKKTMRVEDSADDENGHPVSPLAPGFSPLTPTNVDEARRTSAGISIVHDKRTPELSCARGSKKRKASPDVPITPPPRHLRQKTGRSTATFKTTSKSKKSSAPKTTGSFKAASVITTKQSVAPAPQKVSQTSTSPGQLSGRLRRPIAAEPSTSPRGPAL</sequence>
<name>A0ABR0T5F3_AURPU</name>
<feature type="compositionally biased region" description="Polar residues" evidence="1">
    <location>
        <begin position="218"/>
        <end position="227"/>
    </location>
</feature>
<feature type="compositionally biased region" description="Polar residues" evidence="1">
    <location>
        <begin position="195"/>
        <end position="205"/>
    </location>
</feature>
<accession>A0ABR0T5F3</accession>
<evidence type="ECO:0000256" key="1">
    <source>
        <dbReference type="SAM" id="MobiDB-lite"/>
    </source>
</evidence>